<name>A0AAD1FZC7_SPHMI</name>
<dbReference type="KEGG" id="smic:SmB9_00680"/>
<evidence type="ECO:0000259" key="2">
    <source>
        <dbReference type="Pfam" id="PF00561"/>
    </source>
</evidence>
<evidence type="ECO:0000256" key="1">
    <source>
        <dbReference type="SAM" id="Phobius"/>
    </source>
</evidence>
<reference evidence="3 4" key="1">
    <citation type="submission" date="2018-06" db="EMBL/GenBank/DDBJ databases">
        <title>Complete Genome Sequence of the Microcystin-Degrading Bacterium Sphingosinicella microcystinivorans Strain B-9.</title>
        <authorList>
            <person name="Jin H."/>
            <person name="Nishizawa T."/>
            <person name="Guo Y."/>
            <person name="Nishizawa A."/>
            <person name="Park H."/>
            <person name="Kato H."/>
            <person name="Tsuji K."/>
            <person name="Harada K."/>
        </authorList>
    </citation>
    <scope>NUCLEOTIDE SEQUENCE [LARGE SCALE GENOMIC DNA]</scope>
    <source>
        <strain evidence="3 4">B9</strain>
    </source>
</reference>
<evidence type="ECO:0000313" key="4">
    <source>
        <dbReference type="Proteomes" id="UP000275727"/>
    </source>
</evidence>
<dbReference type="Proteomes" id="UP000275727">
    <property type="component" value="Chromosome"/>
</dbReference>
<dbReference type="AlphaFoldDB" id="A0AAD1FZC7"/>
<dbReference type="Gene3D" id="3.40.50.1820">
    <property type="entry name" value="alpha/beta hydrolase"/>
    <property type="match status" value="1"/>
</dbReference>
<dbReference type="PRINTS" id="PR00111">
    <property type="entry name" value="ABHYDROLASE"/>
</dbReference>
<dbReference type="InterPro" id="IPR000073">
    <property type="entry name" value="AB_hydrolase_1"/>
</dbReference>
<keyword evidence="1" id="KW-0812">Transmembrane</keyword>
<dbReference type="InterPro" id="IPR029058">
    <property type="entry name" value="AB_hydrolase_fold"/>
</dbReference>
<evidence type="ECO:0000313" key="3">
    <source>
        <dbReference type="EMBL" id="BBE32410.1"/>
    </source>
</evidence>
<feature type="domain" description="AB hydrolase-1" evidence="2">
    <location>
        <begin position="91"/>
        <end position="193"/>
    </location>
</feature>
<accession>A0AAD1FZC7</accession>
<sequence length="390" mass="42122">MMHGFLSNDWAGLAMAAGVAAIAGALFLATRRGWVATPVLLLAAAMAVGSGIHLYRVAEMERLYPAPGTFVEVDGQKIHVLAEGPDNTGPAIVLFGGGHAPGTSMRFIHDALKTQYRSVLIDRPGMGWSGPARFPVSTASEAKQMWEVLDKVGAKGPVMLAGHSFGGLLAANMARLRPERVHALVVMDATPPDVILYGPRLEELSSLSSDPWWNGFFSLFALDYQALKGQPEAAPAYADLERKIAATMGKSNAIQKAYATRPRAQMAAHSIFRELTPQGMAAVGYETGFFEGELGKVPLYLFAPQNAVGLSDVSTIRNAEQREAQRLQDFYTVARERYLDYSKNSTRIIAPADSSHNFLYEHPVETIDVLRQIAAGTYAPPAPAPQEPGK</sequence>
<keyword evidence="1" id="KW-0472">Membrane</keyword>
<dbReference type="PANTHER" id="PTHR43433:SF5">
    <property type="entry name" value="AB HYDROLASE-1 DOMAIN-CONTAINING PROTEIN"/>
    <property type="match status" value="1"/>
</dbReference>
<keyword evidence="1" id="KW-1133">Transmembrane helix</keyword>
<feature type="transmembrane region" description="Helical" evidence="1">
    <location>
        <begin position="12"/>
        <end position="29"/>
    </location>
</feature>
<gene>
    <name evidence="3" type="ORF">SmB9_00680</name>
</gene>
<dbReference type="PANTHER" id="PTHR43433">
    <property type="entry name" value="HYDROLASE, ALPHA/BETA FOLD FAMILY PROTEIN"/>
    <property type="match status" value="1"/>
</dbReference>
<dbReference type="SUPFAM" id="SSF53474">
    <property type="entry name" value="alpha/beta-Hydrolases"/>
    <property type="match status" value="1"/>
</dbReference>
<dbReference type="Pfam" id="PF00561">
    <property type="entry name" value="Abhydrolase_1"/>
    <property type="match status" value="1"/>
</dbReference>
<dbReference type="EMBL" id="AP018711">
    <property type="protein sequence ID" value="BBE32410.1"/>
    <property type="molecule type" value="Genomic_DNA"/>
</dbReference>
<proteinExistence type="predicted"/>
<dbReference type="InterPro" id="IPR050471">
    <property type="entry name" value="AB_hydrolase"/>
</dbReference>
<feature type="transmembrane region" description="Helical" evidence="1">
    <location>
        <begin position="35"/>
        <end position="55"/>
    </location>
</feature>
<protein>
    <recommendedName>
        <fullName evidence="2">AB hydrolase-1 domain-containing protein</fullName>
    </recommendedName>
</protein>
<organism evidence="3 4">
    <name type="scientific">Sphingosinicella microcystinivorans</name>
    <dbReference type="NCBI Taxonomy" id="335406"/>
    <lineage>
        <taxon>Bacteria</taxon>
        <taxon>Pseudomonadati</taxon>
        <taxon>Pseudomonadota</taxon>
        <taxon>Alphaproteobacteria</taxon>
        <taxon>Sphingomonadales</taxon>
        <taxon>Sphingosinicellaceae</taxon>
        <taxon>Sphingosinicella</taxon>
    </lineage>
</organism>